<dbReference type="GO" id="GO:0005509">
    <property type="term" value="F:calcium ion binding"/>
    <property type="evidence" value="ECO:0007669"/>
    <property type="project" value="InterPro"/>
</dbReference>
<feature type="region of interest" description="Disordered" evidence="4">
    <location>
        <begin position="1"/>
        <end position="36"/>
    </location>
</feature>
<dbReference type="InterPro" id="IPR002048">
    <property type="entry name" value="EF_hand_dom"/>
</dbReference>
<dbReference type="InterPro" id="IPR001680">
    <property type="entry name" value="WD40_rpt"/>
</dbReference>
<feature type="compositionally biased region" description="Acidic residues" evidence="4">
    <location>
        <begin position="1286"/>
        <end position="1299"/>
    </location>
</feature>
<evidence type="ECO:0000313" key="7">
    <source>
        <dbReference type="Proteomes" id="UP001165082"/>
    </source>
</evidence>
<dbReference type="PROSITE" id="PS50082">
    <property type="entry name" value="WD_REPEATS_2"/>
    <property type="match status" value="1"/>
</dbReference>
<dbReference type="Pfam" id="PF00400">
    <property type="entry name" value="WD40"/>
    <property type="match status" value="1"/>
</dbReference>
<dbReference type="Pfam" id="PF13499">
    <property type="entry name" value="EF-hand_7"/>
    <property type="match status" value="1"/>
</dbReference>
<keyword evidence="7" id="KW-1185">Reference proteome</keyword>
<sequence length="1670" mass="187962">MSSANASLDSPRTGSNQGKSKKQVGRVKSLPKVAHDDLQPGTNLELDYDIESLQAILSWKSRNSKMGCDLDITGITYDLKGRFLEIIGFDSPDSMASRPGIPKFKTHKATENKLLFNVGMQPSSFDSYNCLVLYKVFRDPTDHHQWKTNIVMKELMTRTKNEIMDKLEFSLGDIFPQKLPENQRLLPDVQSVCTSLSSHALPHLKKYFTMDPEGLPIDSFVKVLFKQLLKTIPQLAQPKEAAHTVAILEEFFEQIDINGDTMVDWDEFTSFNIENGMSATKQTDHSNLDVYSVSIVPDPHQQRSLDLAPLDPIVRMIYIPETKKVLTIQKDSDVINAYSNKGHFVHSLQVGDKTDITQKQNLTVHDLVHIPSKNIIAIACSDNTIYLYEEELTAGGIHRRYSLKDTIFQHVLQSKAQIRLAWDAGSEVLYSTGQNNRIYPWDIVSCRCKRDPNRDDDGHKDMIMDMVIIKDKNFLATCSMDKTIVLWGLENFTRKKTLMGHSHGVRKLAYCDSILVSVGFEYDAVVWDIVSKEKLFTLHGHKRPIVDVTLLPATIDKPTLAVTLDETGEFRIWDVAISLTTEQTSLQAWHGFSSADGQQVEYNCILAPLCKEFMVDQYSNILAGSSSFDHFIPVRNRKEFLAPNCLLYNSASFNFVAVIGSSIHLWDATDGSYIRSFADFSEEDIFSATTDYPRQRRVFVGDDRGRISLLNYITGTALNQTNVHDGEVTSVVFDEANNMVITAGNDKRFCVLHDTDGELPMLRSVENAHKGQISTLAYSHKLSIIVTGGHGDTLGDFKVWDFQRFSLKCIGGSTDKDVSQICIIEEYALIVVCGANGVCHLWQYHFKGEDAKLECLCRLGDLRLNVGHVTGIDRIVPAEGDSPGHLVFTDDQGSVSLFEVDEIFRKVKESRPEVVLEKIDEAHYPCKEPDYMPELKIHRDVRAYLGMNAVVPNDDKLLQVDVKQRWMAHLGHSIIKSLCIQNPPTVLTSSDDGFMCVWGVDGRLLGEMRLPNSPSRNGKRSVIGDFDDDLALDRRSFLNQIKTSGATGGSRTATGGRGGTTGGSPGKNVDGFKVSDFGDFFEESPFERIKATGKVPDVADAFTVRSVHLGVLDGVYDFEQMKQLTKIGKYQERKEAYTRAYPVVVPSQLEKMAELKMQDAELQLTLPEFARDDVLLDDPGEMKVSGPSGLPDLTHLAARRPKTTGGVREGGSAGRQIWRGYKHLVGEFERSTKNLRKPPITPAGISSSNRRKKEKYYPPGTAPPRVQLQGRKEIMMEMNTGLADKLEDDMSDSDDELEGQIDSPKSPDGRRRFSSSMTDDASPKIHLRKLSRKKFDSSRSFGLNSQHMNKYQHQMEDADHEKDLDLSEGTHMDVIKQKFMKKKQREREKGHMTIVTEADEIKRRFSSVMSQKAQVDDAVMKHMAVLAEDGGEEEGKKTLGRKSSSGNMRRSMSVSSMGSFVGSPKGKMKKKKKKKYPEKWSELRLGSFGPNYTLDEVKHFYGCFSWVDKDYSGAIDVDEWQDFLHSMDQEMTPTESRRLFMHIDANHNGLISMDEICKVVFNKASPEQQKIMVNVMEHTTRMKKDIQGHKTDFTRADLRQLFMLYDENNERRLKVSQLTSAFMVLGIKQVALNKIFSGSGIDPINGSMDAEEFVDCFFGYLKGNVISKVA</sequence>
<feature type="repeat" description="WD" evidence="3">
    <location>
        <begin position="456"/>
        <end position="497"/>
    </location>
</feature>
<dbReference type="Gene3D" id="2.130.10.10">
    <property type="entry name" value="YVTN repeat-like/Quinoprotein amine dehydrogenase"/>
    <property type="match status" value="4"/>
</dbReference>
<proteinExistence type="predicted"/>
<dbReference type="InterPro" id="IPR015943">
    <property type="entry name" value="WD40/YVTN_repeat-like_dom_sf"/>
</dbReference>
<feature type="region of interest" description="Disordered" evidence="4">
    <location>
        <begin position="1286"/>
        <end position="1325"/>
    </location>
</feature>
<comment type="caution">
    <text evidence="6">The sequence shown here is derived from an EMBL/GenBank/DDBJ whole genome shotgun (WGS) entry which is preliminary data.</text>
</comment>
<dbReference type="SMART" id="SM00054">
    <property type="entry name" value="EFh"/>
    <property type="match status" value="4"/>
</dbReference>
<dbReference type="SMART" id="SM00320">
    <property type="entry name" value="WD40"/>
    <property type="match status" value="9"/>
</dbReference>
<evidence type="ECO:0000256" key="3">
    <source>
        <dbReference type="PROSITE-ProRule" id="PRU00221"/>
    </source>
</evidence>
<dbReference type="PROSITE" id="PS50222">
    <property type="entry name" value="EF_HAND_2"/>
    <property type="match status" value="4"/>
</dbReference>
<dbReference type="PANTHER" id="PTHR44324">
    <property type="entry name" value="WD40 REPEAT DOMAIN 95"/>
    <property type="match status" value="1"/>
</dbReference>
<keyword evidence="1" id="KW-0677">Repeat</keyword>
<evidence type="ECO:0000313" key="6">
    <source>
        <dbReference type="EMBL" id="GMI08552.1"/>
    </source>
</evidence>
<dbReference type="SUPFAM" id="SSF50978">
    <property type="entry name" value="WD40 repeat-like"/>
    <property type="match status" value="2"/>
</dbReference>
<dbReference type="EMBL" id="BRXZ01000268">
    <property type="protein sequence ID" value="GMI08552.1"/>
    <property type="molecule type" value="Genomic_DNA"/>
</dbReference>
<keyword evidence="3" id="KW-0853">WD repeat</keyword>
<dbReference type="InterPro" id="IPR018247">
    <property type="entry name" value="EF_Hand_1_Ca_BS"/>
</dbReference>
<dbReference type="CDD" id="cd00051">
    <property type="entry name" value="EFh"/>
    <property type="match status" value="1"/>
</dbReference>
<feature type="compositionally biased region" description="Low complexity" evidence="4">
    <location>
        <begin position="1443"/>
        <end position="1465"/>
    </location>
</feature>
<feature type="region of interest" description="Disordered" evidence="4">
    <location>
        <begin position="1230"/>
        <end position="1269"/>
    </location>
</feature>
<dbReference type="InterPro" id="IPR011992">
    <property type="entry name" value="EF-hand-dom_pair"/>
</dbReference>
<evidence type="ECO:0000256" key="1">
    <source>
        <dbReference type="ARBA" id="ARBA00022737"/>
    </source>
</evidence>
<dbReference type="SUPFAM" id="SSF47473">
    <property type="entry name" value="EF-hand"/>
    <property type="match status" value="1"/>
</dbReference>
<dbReference type="InterPro" id="IPR036322">
    <property type="entry name" value="WD40_repeat_dom_sf"/>
</dbReference>
<dbReference type="PANTHER" id="PTHR44324:SF4">
    <property type="entry name" value="WD40 REPEAT DOMAIN 95"/>
    <property type="match status" value="1"/>
</dbReference>
<accession>A0A9W7CEN4</accession>
<protein>
    <recommendedName>
        <fullName evidence="5">EF-hand domain-containing protein</fullName>
    </recommendedName>
</protein>
<feature type="compositionally biased region" description="Low complexity" evidence="4">
    <location>
        <begin position="1043"/>
        <end position="1054"/>
    </location>
</feature>
<feature type="compositionally biased region" description="Gly residues" evidence="4">
    <location>
        <begin position="1055"/>
        <end position="1065"/>
    </location>
</feature>
<dbReference type="InterPro" id="IPR051242">
    <property type="entry name" value="WD-EF-hand_domain"/>
</dbReference>
<feature type="compositionally biased region" description="Polar residues" evidence="4">
    <location>
        <begin position="1"/>
        <end position="18"/>
    </location>
</feature>
<feature type="domain" description="EF-hand" evidence="5">
    <location>
        <begin position="1531"/>
        <end position="1566"/>
    </location>
</feature>
<evidence type="ECO:0000259" key="5">
    <source>
        <dbReference type="PROSITE" id="PS50222"/>
    </source>
</evidence>
<gene>
    <name evidence="6" type="ORF">TrRE_jg5772</name>
</gene>
<dbReference type="Gene3D" id="1.10.238.10">
    <property type="entry name" value="EF-hand"/>
    <property type="match status" value="1"/>
</dbReference>
<dbReference type="OrthoDB" id="189968at2759"/>
<feature type="region of interest" description="Disordered" evidence="4">
    <location>
        <begin position="1429"/>
        <end position="1474"/>
    </location>
</feature>
<feature type="domain" description="EF-hand" evidence="5">
    <location>
        <begin position="243"/>
        <end position="278"/>
    </location>
</feature>
<keyword evidence="2" id="KW-0106">Calcium</keyword>
<feature type="region of interest" description="Disordered" evidence="4">
    <location>
        <begin position="1043"/>
        <end position="1068"/>
    </location>
</feature>
<feature type="domain" description="EF-hand" evidence="5">
    <location>
        <begin position="1495"/>
        <end position="1530"/>
    </location>
</feature>
<organism evidence="6 7">
    <name type="scientific">Triparma retinervis</name>
    <dbReference type="NCBI Taxonomy" id="2557542"/>
    <lineage>
        <taxon>Eukaryota</taxon>
        <taxon>Sar</taxon>
        <taxon>Stramenopiles</taxon>
        <taxon>Ochrophyta</taxon>
        <taxon>Bolidophyceae</taxon>
        <taxon>Parmales</taxon>
        <taxon>Triparmaceae</taxon>
        <taxon>Triparma</taxon>
    </lineage>
</organism>
<reference evidence="6" key="1">
    <citation type="submission" date="2022-07" db="EMBL/GenBank/DDBJ databases">
        <title>Genome analysis of Parmales, a sister group of diatoms, reveals the evolutionary specialization of diatoms from phago-mixotrophs to photoautotrophs.</title>
        <authorList>
            <person name="Ban H."/>
            <person name="Sato S."/>
            <person name="Yoshikawa S."/>
            <person name="Kazumasa Y."/>
            <person name="Nakamura Y."/>
            <person name="Ichinomiya M."/>
            <person name="Saitoh K."/>
            <person name="Sato N."/>
            <person name="Blanc-Mathieu R."/>
            <person name="Endo H."/>
            <person name="Kuwata A."/>
            <person name="Ogata H."/>
        </authorList>
    </citation>
    <scope>NUCLEOTIDE SEQUENCE</scope>
</reference>
<evidence type="ECO:0000256" key="4">
    <source>
        <dbReference type="SAM" id="MobiDB-lite"/>
    </source>
</evidence>
<name>A0A9W7CEN4_9STRA</name>
<dbReference type="PROSITE" id="PS00018">
    <property type="entry name" value="EF_HAND_1"/>
    <property type="match status" value="1"/>
</dbReference>
<evidence type="ECO:0000256" key="2">
    <source>
        <dbReference type="ARBA" id="ARBA00022837"/>
    </source>
</evidence>
<dbReference type="Proteomes" id="UP001165082">
    <property type="component" value="Unassembled WGS sequence"/>
</dbReference>
<feature type="domain" description="EF-hand" evidence="5">
    <location>
        <begin position="1593"/>
        <end position="1628"/>
    </location>
</feature>